<name>X0SLR4_9ZZZZ</name>
<dbReference type="SUPFAM" id="SSF56281">
    <property type="entry name" value="Metallo-hydrolase/oxidoreductase"/>
    <property type="match status" value="1"/>
</dbReference>
<dbReference type="EMBL" id="BARS01001830">
    <property type="protein sequence ID" value="GAF76837.1"/>
    <property type="molecule type" value="Genomic_DNA"/>
</dbReference>
<evidence type="ECO:0000313" key="2">
    <source>
        <dbReference type="EMBL" id="GAF76837.1"/>
    </source>
</evidence>
<comment type="caution">
    <text evidence="2">The sequence shown here is derived from an EMBL/GenBank/DDBJ whole genome shotgun (WGS) entry which is preliminary data.</text>
</comment>
<accession>X0SLR4</accession>
<sequence>MWIKEPGTVTERIEFLGRPELCSYLVKGDTYALLGGAMAHVIPDVLTQLNNLEVDLERIRYLVILHSHYDHLGMAPYLVKQWPWLKVAISKVGARILKNQKALKVIQGYNNSMLQTTNSVGQIEPLNCVKEGFPIHRIINDGMELDLGNRVKLQIIDVPGHSVCSIAVYFPREYALFPSDSIGSLTEERILPMGSSSYDDFQESINKLSNVGAEIICLEHFGALTPPEGIEFCERVKKEAKDFRKEMIDTYKREVDIELTIEELAKDFDCGLSKVGLLPEDLLKDILKRMVTFVNHIE</sequence>
<dbReference type="PANTHER" id="PTHR42951">
    <property type="entry name" value="METALLO-BETA-LACTAMASE DOMAIN-CONTAINING"/>
    <property type="match status" value="1"/>
</dbReference>
<gene>
    <name evidence="2" type="ORF">S01H1_03337</name>
</gene>
<protein>
    <recommendedName>
        <fullName evidence="1">Metallo-beta-lactamase domain-containing protein</fullName>
    </recommendedName>
</protein>
<evidence type="ECO:0000259" key="1">
    <source>
        <dbReference type="SMART" id="SM00849"/>
    </source>
</evidence>
<dbReference type="AlphaFoldDB" id="X0SLR4"/>
<reference evidence="2" key="1">
    <citation type="journal article" date="2014" name="Front. Microbiol.">
        <title>High frequency of phylogenetically diverse reductive dehalogenase-homologous genes in deep subseafloor sedimentary metagenomes.</title>
        <authorList>
            <person name="Kawai M."/>
            <person name="Futagami T."/>
            <person name="Toyoda A."/>
            <person name="Takaki Y."/>
            <person name="Nishi S."/>
            <person name="Hori S."/>
            <person name="Arai W."/>
            <person name="Tsubouchi T."/>
            <person name="Morono Y."/>
            <person name="Uchiyama I."/>
            <person name="Ito T."/>
            <person name="Fujiyama A."/>
            <person name="Inagaki F."/>
            <person name="Takami H."/>
        </authorList>
    </citation>
    <scope>NUCLEOTIDE SEQUENCE</scope>
    <source>
        <strain evidence="2">Expedition CK06-06</strain>
    </source>
</reference>
<proteinExistence type="predicted"/>
<feature type="domain" description="Metallo-beta-lactamase" evidence="1">
    <location>
        <begin position="19"/>
        <end position="220"/>
    </location>
</feature>
<organism evidence="2">
    <name type="scientific">marine sediment metagenome</name>
    <dbReference type="NCBI Taxonomy" id="412755"/>
    <lineage>
        <taxon>unclassified sequences</taxon>
        <taxon>metagenomes</taxon>
        <taxon>ecological metagenomes</taxon>
    </lineage>
</organism>
<dbReference type="InterPro" id="IPR050855">
    <property type="entry name" value="NDM-1-like"/>
</dbReference>
<dbReference type="InterPro" id="IPR036866">
    <property type="entry name" value="RibonucZ/Hydroxyglut_hydro"/>
</dbReference>
<dbReference type="Pfam" id="PF00753">
    <property type="entry name" value="Lactamase_B"/>
    <property type="match status" value="1"/>
</dbReference>
<dbReference type="InterPro" id="IPR001279">
    <property type="entry name" value="Metallo-B-lactamas"/>
</dbReference>
<dbReference type="SMART" id="SM00849">
    <property type="entry name" value="Lactamase_B"/>
    <property type="match status" value="1"/>
</dbReference>
<dbReference type="Gene3D" id="3.60.15.10">
    <property type="entry name" value="Ribonuclease Z/Hydroxyacylglutathione hydrolase-like"/>
    <property type="match status" value="1"/>
</dbReference>